<proteinExistence type="predicted"/>
<evidence type="ECO:0000256" key="2">
    <source>
        <dbReference type="SAM" id="SignalP"/>
    </source>
</evidence>
<reference evidence="3 4" key="1">
    <citation type="submission" date="2017-05" db="EMBL/GenBank/DDBJ databases">
        <title>Full genome sequence of Pseudorhodoplanes sinuspersici.</title>
        <authorList>
            <person name="Dastgheib S.M.M."/>
            <person name="Shavandi M."/>
            <person name="Tirandaz H."/>
        </authorList>
    </citation>
    <scope>NUCLEOTIDE SEQUENCE [LARGE SCALE GENOMIC DNA]</scope>
    <source>
        <strain evidence="3 4">RIPI110</strain>
    </source>
</reference>
<sequence length="139" mass="14848">MVSTMWVSLRKIPIFAICLSLAVANGFMPRHAHAMTKVGPAATQHAYGDHDRAHHDHSAASKDHHEHDHGLTGNADDTNDMPGKSKSLTDNCCVASCSAIALIFAIIELSTVPLGTAFVSPRENSLVMAARSTDVPPPR</sequence>
<evidence type="ECO:0000313" key="4">
    <source>
        <dbReference type="Proteomes" id="UP000194137"/>
    </source>
</evidence>
<organism evidence="3 4">
    <name type="scientific">Pseudorhodoplanes sinuspersici</name>
    <dbReference type="NCBI Taxonomy" id="1235591"/>
    <lineage>
        <taxon>Bacteria</taxon>
        <taxon>Pseudomonadati</taxon>
        <taxon>Pseudomonadota</taxon>
        <taxon>Alphaproteobacteria</taxon>
        <taxon>Hyphomicrobiales</taxon>
        <taxon>Pseudorhodoplanes</taxon>
    </lineage>
</organism>
<accession>A0A1W6ZZI4</accession>
<dbReference type="RefSeq" id="WP_086090595.1">
    <property type="nucleotide sequence ID" value="NZ_CP021112.1"/>
</dbReference>
<keyword evidence="2" id="KW-0732">Signal</keyword>
<protein>
    <submittedName>
        <fullName evidence="3">Uncharacterized protein</fullName>
    </submittedName>
</protein>
<name>A0A1W6ZZI4_9HYPH</name>
<feature type="region of interest" description="Disordered" evidence="1">
    <location>
        <begin position="41"/>
        <end position="82"/>
    </location>
</feature>
<evidence type="ECO:0000256" key="1">
    <source>
        <dbReference type="SAM" id="MobiDB-lite"/>
    </source>
</evidence>
<feature type="compositionally biased region" description="Basic and acidic residues" evidence="1">
    <location>
        <begin position="47"/>
        <end position="70"/>
    </location>
</feature>
<evidence type="ECO:0000313" key="3">
    <source>
        <dbReference type="EMBL" id="ARQ02165.1"/>
    </source>
</evidence>
<feature type="chain" id="PRO_5043433562" evidence="2">
    <location>
        <begin position="35"/>
        <end position="139"/>
    </location>
</feature>
<dbReference type="Proteomes" id="UP000194137">
    <property type="component" value="Chromosome"/>
</dbReference>
<dbReference type="KEGG" id="psin:CAK95_25985"/>
<gene>
    <name evidence="3" type="ORF">CAK95_25985</name>
</gene>
<dbReference type="AlphaFoldDB" id="A0A1W6ZZI4"/>
<dbReference type="STRING" id="1235591.CAK95_25985"/>
<feature type="signal peptide" evidence="2">
    <location>
        <begin position="1"/>
        <end position="34"/>
    </location>
</feature>
<keyword evidence="4" id="KW-1185">Reference proteome</keyword>
<dbReference type="EMBL" id="CP021112">
    <property type="protein sequence ID" value="ARQ02165.1"/>
    <property type="molecule type" value="Genomic_DNA"/>
</dbReference>